<protein>
    <recommendedName>
        <fullName evidence="4">Cyclase</fullName>
    </recommendedName>
</protein>
<reference evidence="2 3" key="1">
    <citation type="submission" date="2018-03" db="EMBL/GenBank/DDBJ databases">
        <title>Draft genome of Deinococcus sp. OD32.</title>
        <authorList>
            <person name="Wang X.-P."/>
            <person name="Du Z.-J."/>
        </authorList>
    </citation>
    <scope>NUCLEOTIDE SEQUENCE [LARGE SCALE GENOMIC DNA]</scope>
    <source>
        <strain evidence="2 3">OD32</strain>
    </source>
</reference>
<gene>
    <name evidence="2" type="ORF">C8263_16270</name>
</gene>
<evidence type="ECO:0000256" key="1">
    <source>
        <dbReference type="SAM" id="Phobius"/>
    </source>
</evidence>
<evidence type="ECO:0000313" key="2">
    <source>
        <dbReference type="EMBL" id="PTA66780.1"/>
    </source>
</evidence>
<feature type="transmembrane region" description="Helical" evidence="1">
    <location>
        <begin position="122"/>
        <end position="139"/>
    </location>
</feature>
<keyword evidence="3" id="KW-1185">Reference proteome</keyword>
<evidence type="ECO:0000313" key="3">
    <source>
        <dbReference type="Proteomes" id="UP000240317"/>
    </source>
</evidence>
<proteinExistence type="predicted"/>
<sequence length="160" mass="18462">MHIELTTEFPAHAPEVWRHVQTSRLLRYVAAPLVTFTPLEPPTWPDVWQGGQYLTRMTLLGTVPLGQQAISVSRRVVSDVPGREHYELLDDGAGQLAPTWRHQITVQATPGDRTRYTDRVEVRAGLLTPVVVLFAALFYRHRQRRWRHLARHRFQALKEA</sequence>
<comment type="caution">
    <text evidence="2">The sequence shown here is derived from an EMBL/GenBank/DDBJ whole genome shotgun (WGS) entry which is preliminary data.</text>
</comment>
<dbReference type="InterPro" id="IPR023393">
    <property type="entry name" value="START-like_dom_sf"/>
</dbReference>
<keyword evidence="1" id="KW-0472">Membrane</keyword>
<dbReference type="Proteomes" id="UP000240317">
    <property type="component" value="Unassembled WGS sequence"/>
</dbReference>
<dbReference type="EMBL" id="PYSV01000020">
    <property type="protein sequence ID" value="PTA66780.1"/>
    <property type="molecule type" value="Genomic_DNA"/>
</dbReference>
<organism evidence="2 3">
    <name type="scientific">Deinococcus arcticus</name>
    <dbReference type="NCBI Taxonomy" id="2136176"/>
    <lineage>
        <taxon>Bacteria</taxon>
        <taxon>Thermotogati</taxon>
        <taxon>Deinococcota</taxon>
        <taxon>Deinococci</taxon>
        <taxon>Deinococcales</taxon>
        <taxon>Deinococcaceae</taxon>
        <taxon>Deinococcus</taxon>
    </lineage>
</organism>
<dbReference type="OrthoDB" id="7428016at2"/>
<keyword evidence="1" id="KW-0812">Transmembrane</keyword>
<evidence type="ECO:0008006" key="4">
    <source>
        <dbReference type="Google" id="ProtNLM"/>
    </source>
</evidence>
<dbReference type="SUPFAM" id="SSF55961">
    <property type="entry name" value="Bet v1-like"/>
    <property type="match status" value="1"/>
</dbReference>
<dbReference type="Gene3D" id="3.30.530.20">
    <property type="match status" value="1"/>
</dbReference>
<accession>A0A2T3W4G1</accession>
<dbReference type="RefSeq" id="WP_107139194.1">
    <property type="nucleotide sequence ID" value="NZ_PYSV01000020.1"/>
</dbReference>
<name>A0A2T3W4G1_9DEIO</name>
<keyword evidence="1" id="KW-1133">Transmembrane helix</keyword>
<dbReference type="AlphaFoldDB" id="A0A2T3W4G1"/>